<feature type="transmembrane region" description="Helical" evidence="2">
    <location>
        <begin position="119"/>
        <end position="140"/>
    </location>
</feature>
<proteinExistence type="predicted"/>
<reference evidence="3" key="1">
    <citation type="submission" date="2021-11" db="EMBL/GenBank/DDBJ databases">
        <title>Streptomyces corallinus and Kineosporia corallina sp. nov., two new coral-derived marine actinobacteria.</title>
        <authorList>
            <person name="Buangrab K."/>
            <person name="Sutthacheep M."/>
            <person name="Yeemin T."/>
            <person name="Harunari E."/>
            <person name="Igarashi Y."/>
            <person name="Sripreechasak P."/>
            <person name="Kanchanasin P."/>
            <person name="Tanasupawat S."/>
            <person name="Phongsopitanun W."/>
        </authorList>
    </citation>
    <scope>NUCLEOTIDE SEQUENCE</scope>
    <source>
        <strain evidence="3">JCM 31032</strain>
    </source>
</reference>
<evidence type="ECO:0000256" key="2">
    <source>
        <dbReference type="SAM" id="Phobius"/>
    </source>
</evidence>
<feature type="transmembrane region" description="Helical" evidence="2">
    <location>
        <begin position="88"/>
        <end position="107"/>
    </location>
</feature>
<sequence length="515" mass="54929">MVPPSLPDQADPQPRPGLRRSSPVVTSVVALLLIFGMAVATHSVVRYRLWIVVIYALLAVALGAWVVSGSARKPRSASVRLPGSPLPWIGYGLALTFVVVAVVHVTMRPYTYLTPDQGWLTRWVYAVSALVLALGTAISTAQRRITAAYAALGLAVVGYVAAAAMLIHWDPEPKIDVWITLQQAADGMLEGKNMYAQTWTDSPGVQDAFTYLPFTALLLAPGRWLAGDVRWALMVITLLGALAVLLLGRTGKGAPSTGSGFAGSRGFAGFIGSSGSPMTIRALVAAGAAGLLLVMPGTATQVEQAWTEPMLMACLAGWALAVRRRKMVLAMVFLALGLASKQHLAVLLPVLAVWPVFGWRRAIGTAGLAGVFVLPWFIASPADMLHDTVTMLIDFQPLIFANTLFIAAINELSWTPPFYLTGAAVLITLGTAILRVHRQQPDLANVLRWAAMVLLVANLVNKQAFYNQYWLVAALIVISLAAARYPAPEGDAPEPVDADRAGAESEPAQSSELKA</sequence>
<feature type="region of interest" description="Disordered" evidence="1">
    <location>
        <begin position="1"/>
        <end position="20"/>
    </location>
</feature>
<evidence type="ECO:0000313" key="4">
    <source>
        <dbReference type="Proteomes" id="UP001138997"/>
    </source>
</evidence>
<feature type="transmembrane region" description="Helical" evidence="2">
    <location>
        <begin position="21"/>
        <end position="41"/>
    </location>
</feature>
<keyword evidence="2" id="KW-1133">Transmembrane helix</keyword>
<dbReference type="Proteomes" id="UP001138997">
    <property type="component" value="Unassembled WGS sequence"/>
</dbReference>
<organism evidence="3 4">
    <name type="scientific">Kineosporia babensis</name>
    <dbReference type="NCBI Taxonomy" id="499548"/>
    <lineage>
        <taxon>Bacteria</taxon>
        <taxon>Bacillati</taxon>
        <taxon>Actinomycetota</taxon>
        <taxon>Actinomycetes</taxon>
        <taxon>Kineosporiales</taxon>
        <taxon>Kineosporiaceae</taxon>
        <taxon>Kineosporia</taxon>
    </lineage>
</organism>
<keyword evidence="2" id="KW-0472">Membrane</keyword>
<keyword evidence="4" id="KW-1185">Reference proteome</keyword>
<dbReference type="RefSeq" id="WP_231440830.1">
    <property type="nucleotide sequence ID" value="NZ_JAJOMB010000005.1"/>
</dbReference>
<feature type="transmembrane region" description="Helical" evidence="2">
    <location>
        <begin position="362"/>
        <end position="379"/>
    </location>
</feature>
<keyword evidence="2" id="KW-0812">Transmembrane</keyword>
<feature type="transmembrane region" description="Helical" evidence="2">
    <location>
        <begin position="329"/>
        <end position="356"/>
    </location>
</feature>
<accession>A0A9X1ND27</accession>
<feature type="transmembrane region" description="Helical" evidence="2">
    <location>
        <begin position="229"/>
        <end position="248"/>
    </location>
</feature>
<evidence type="ECO:0000256" key="1">
    <source>
        <dbReference type="SAM" id="MobiDB-lite"/>
    </source>
</evidence>
<feature type="transmembrane region" description="Helical" evidence="2">
    <location>
        <begin position="416"/>
        <end position="436"/>
    </location>
</feature>
<evidence type="ECO:0000313" key="3">
    <source>
        <dbReference type="EMBL" id="MCD5311539.1"/>
    </source>
</evidence>
<feature type="transmembrane region" description="Helical" evidence="2">
    <location>
        <begin position="147"/>
        <end position="169"/>
    </location>
</feature>
<dbReference type="EMBL" id="JAJOMB010000005">
    <property type="protein sequence ID" value="MCD5311539.1"/>
    <property type="molecule type" value="Genomic_DNA"/>
</dbReference>
<feature type="transmembrane region" description="Helical" evidence="2">
    <location>
        <begin position="47"/>
        <end position="67"/>
    </location>
</feature>
<comment type="caution">
    <text evidence="3">The sequence shown here is derived from an EMBL/GenBank/DDBJ whole genome shotgun (WGS) entry which is preliminary data.</text>
</comment>
<gene>
    <name evidence="3" type="ORF">LR394_11555</name>
</gene>
<feature type="region of interest" description="Disordered" evidence="1">
    <location>
        <begin position="489"/>
        <end position="515"/>
    </location>
</feature>
<feature type="transmembrane region" description="Helical" evidence="2">
    <location>
        <begin position="466"/>
        <end position="483"/>
    </location>
</feature>
<evidence type="ECO:0008006" key="5">
    <source>
        <dbReference type="Google" id="ProtNLM"/>
    </source>
</evidence>
<protein>
    <recommendedName>
        <fullName evidence="5">DUF2029 domain-containing protein</fullName>
    </recommendedName>
</protein>
<name>A0A9X1ND27_9ACTN</name>
<dbReference type="AlphaFoldDB" id="A0A9X1ND27"/>
<feature type="transmembrane region" description="Helical" evidence="2">
    <location>
        <begin position="391"/>
        <end position="410"/>
    </location>
</feature>